<dbReference type="EMBL" id="PCYL01000022">
    <property type="protein sequence ID" value="PIR46911.1"/>
    <property type="molecule type" value="Genomic_DNA"/>
</dbReference>
<proteinExistence type="predicted"/>
<gene>
    <name evidence="2" type="ORF">COV07_01785</name>
</gene>
<name>A0A2H0RK26_9BACT</name>
<accession>A0A2H0RK26</accession>
<dbReference type="PANTHER" id="PTHR34504">
    <property type="entry name" value="ANTITOXIN HICB"/>
    <property type="match status" value="1"/>
</dbReference>
<evidence type="ECO:0000259" key="1">
    <source>
        <dbReference type="Pfam" id="PF15919"/>
    </source>
</evidence>
<dbReference type="Gene3D" id="3.30.160.250">
    <property type="match status" value="1"/>
</dbReference>
<dbReference type="InterPro" id="IPR051404">
    <property type="entry name" value="TA_system_antitoxin"/>
</dbReference>
<dbReference type="PANTHER" id="PTHR34504:SF2">
    <property type="entry name" value="UPF0150 PROTEIN SSL0259"/>
    <property type="match status" value="1"/>
</dbReference>
<reference evidence="2 3" key="1">
    <citation type="submission" date="2017-09" db="EMBL/GenBank/DDBJ databases">
        <title>Depth-based differentiation of microbial function through sediment-hosted aquifers and enrichment of novel symbionts in the deep terrestrial subsurface.</title>
        <authorList>
            <person name="Probst A.J."/>
            <person name="Ladd B."/>
            <person name="Jarett J.K."/>
            <person name="Geller-Mcgrath D.E."/>
            <person name="Sieber C.M."/>
            <person name="Emerson J.B."/>
            <person name="Anantharaman K."/>
            <person name="Thomas B.C."/>
            <person name="Malmstrom R."/>
            <person name="Stieglmeier M."/>
            <person name="Klingl A."/>
            <person name="Woyke T."/>
            <person name="Ryan C.M."/>
            <person name="Banfield J.F."/>
        </authorList>
    </citation>
    <scope>NUCLEOTIDE SEQUENCE [LARGE SCALE GENOMIC DNA]</scope>
    <source>
        <strain evidence="2">CG10_big_fil_rev_8_21_14_0_10_45_14</strain>
    </source>
</reference>
<sequence>MSNRKVKVLNYTVLVHPADEGGFWAEVPALPGCFTQGETIEEIMMHAREAIECFVSGLIKDGGSVPVEKSSSKQPKTLSIPLSISISQLA</sequence>
<protein>
    <submittedName>
        <fullName evidence="2">HicB family protein</fullName>
    </submittedName>
</protein>
<organism evidence="2 3">
    <name type="scientific">Candidatus Vogelbacteria bacterium CG10_big_fil_rev_8_21_14_0_10_45_14</name>
    <dbReference type="NCBI Taxonomy" id="1975042"/>
    <lineage>
        <taxon>Bacteria</taxon>
        <taxon>Candidatus Vogeliibacteriota</taxon>
    </lineage>
</organism>
<comment type="caution">
    <text evidence="2">The sequence shown here is derived from an EMBL/GenBank/DDBJ whole genome shotgun (WGS) entry which is preliminary data.</text>
</comment>
<dbReference type="InterPro" id="IPR035069">
    <property type="entry name" value="TTHA1013/TTHA0281-like"/>
</dbReference>
<dbReference type="AlphaFoldDB" id="A0A2H0RK26"/>
<feature type="domain" description="HicB-like antitoxin of toxin-antitoxin system" evidence="1">
    <location>
        <begin position="11"/>
        <end position="70"/>
    </location>
</feature>
<dbReference type="InterPro" id="IPR031807">
    <property type="entry name" value="HicB-like"/>
</dbReference>
<dbReference type="Proteomes" id="UP000230833">
    <property type="component" value="Unassembled WGS sequence"/>
</dbReference>
<dbReference type="Pfam" id="PF15919">
    <property type="entry name" value="HicB_lk_antitox"/>
    <property type="match status" value="1"/>
</dbReference>
<dbReference type="SUPFAM" id="SSF143100">
    <property type="entry name" value="TTHA1013/TTHA0281-like"/>
    <property type="match status" value="1"/>
</dbReference>
<evidence type="ECO:0000313" key="3">
    <source>
        <dbReference type="Proteomes" id="UP000230833"/>
    </source>
</evidence>
<evidence type="ECO:0000313" key="2">
    <source>
        <dbReference type="EMBL" id="PIR46911.1"/>
    </source>
</evidence>